<dbReference type="RefSeq" id="WP_111631033.1">
    <property type="nucleotide sequence ID" value="NZ_QLMC01000007.1"/>
</dbReference>
<protein>
    <submittedName>
        <fullName evidence="1">Uncharacterized protein</fullName>
    </submittedName>
</protein>
<dbReference type="AlphaFoldDB" id="A0A327WLS1"/>
<evidence type="ECO:0000313" key="2">
    <source>
        <dbReference type="Proteomes" id="UP000248790"/>
    </source>
</evidence>
<accession>A0A327WLS1</accession>
<name>A0A327WLS1_LARAB</name>
<proteinExistence type="predicted"/>
<dbReference type="Proteomes" id="UP000248790">
    <property type="component" value="Unassembled WGS sequence"/>
</dbReference>
<keyword evidence="2" id="KW-1185">Reference proteome</keyword>
<comment type="caution">
    <text evidence="1">The sequence shown here is derived from an EMBL/GenBank/DDBJ whole genome shotgun (WGS) entry which is preliminary data.</text>
</comment>
<reference evidence="1 2" key="1">
    <citation type="submission" date="2018-06" db="EMBL/GenBank/DDBJ databases">
        <title>Genomic Encyclopedia of Archaeal and Bacterial Type Strains, Phase II (KMG-II): from individual species to whole genera.</title>
        <authorList>
            <person name="Goeker M."/>
        </authorList>
    </citation>
    <scope>NUCLEOTIDE SEQUENCE [LARGE SCALE GENOMIC DNA]</scope>
    <source>
        <strain evidence="1 2">DSM 21851</strain>
    </source>
</reference>
<dbReference type="EMBL" id="QLMC01000007">
    <property type="protein sequence ID" value="RAJ92705.1"/>
    <property type="molecule type" value="Genomic_DNA"/>
</dbReference>
<sequence length="198" mass="22553">MGTFFTVLGIAFALFILKFIYDNFLTDNAEKSWQQLKDRDPQAARTIEQNQGLNLKTNYHIREDGLYLWTFQGNGPNGYIAGISMGLVFQKGRVGKFEAEFVVALSKDEVRQVLQSTNTGYLQEVSSDTADYEVDGKQLFIRFYPDSQKPNTYLELVGEITAKGLRLDLTQHFINYVKADLDSQVLFKGAEFIFLPAY</sequence>
<gene>
    <name evidence="1" type="ORF">LX87_05036</name>
</gene>
<dbReference type="OrthoDB" id="945141at2"/>
<organism evidence="1 2">
    <name type="scientific">Larkinella arboricola</name>
    <dbReference type="NCBI Taxonomy" id="643671"/>
    <lineage>
        <taxon>Bacteria</taxon>
        <taxon>Pseudomonadati</taxon>
        <taxon>Bacteroidota</taxon>
        <taxon>Cytophagia</taxon>
        <taxon>Cytophagales</taxon>
        <taxon>Spirosomataceae</taxon>
        <taxon>Larkinella</taxon>
    </lineage>
</organism>
<evidence type="ECO:0000313" key="1">
    <source>
        <dbReference type="EMBL" id="RAJ92705.1"/>
    </source>
</evidence>